<feature type="binding site" evidence="10">
    <location>
        <position position="252"/>
    </location>
    <ligand>
        <name>UDP-N-acetyl-alpha-D-glucosamine</name>
        <dbReference type="ChEBI" id="CHEBI:57705"/>
    </ligand>
</feature>
<evidence type="ECO:0000256" key="1">
    <source>
        <dbReference type="ARBA" id="ARBA00022475"/>
    </source>
</evidence>
<keyword evidence="4 10" id="KW-0808">Transferase</keyword>
<evidence type="ECO:0000256" key="5">
    <source>
        <dbReference type="ARBA" id="ARBA00022960"/>
    </source>
</evidence>
<dbReference type="EC" id="2.4.1.227" evidence="10"/>
<evidence type="ECO:0000259" key="12">
    <source>
        <dbReference type="Pfam" id="PF04101"/>
    </source>
</evidence>
<feature type="domain" description="Glycosyltransferase family 28 N-terminal" evidence="11">
    <location>
        <begin position="4"/>
        <end position="141"/>
    </location>
</feature>
<organism evidence="13 14">
    <name type="scientific">Taishania pollutisoli</name>
    <dbReference type="NCBI Taxonomy" id="2766479"/>
    <lineage>
        <taxon>Bacteria</taxon>
        <taxon>Pseudomonadati</taxon>
        <taxon>Bacteroidota</taxon>
        <taxon>Flavobacteriia</taxon>
        <taxon>Flavobacteriales</taxon>
        <taxon>Crocinitomicaceae</taxon>
        <taxon>Taishania</taxon>
    </lineage>
</organism>
<dbReference type="PANTHER" id="PTHR21015">
    <property type="entry name" value="UDP-N-ACETYLGLUCOSAMINE--N-ACETYLMURAMYL-(PENTAPEPTIDE) PYROPHOSPHORYL-UNDECAPRENOL N-ACETYLGLUCOSAMINE TRANSFERASE 1"/>
    <property type="match status" value="1"/>
</dbReference>
<evidence type="ECO:0000313" key="14">
    <source>
        <dbReference type="Proteomes" id="UP000652681"/>
    </source>
</evidence>
<feature type="binding site" evidence="10">
    <location>
        <begin position="11"/>
        <end position="13"/>
    </location>
    <ligand>
        <name>UDP-N-acetyl-alpha-D-glucosamine</name>
        <dbReference type="ChEBI" id="CHEBI:57705"/>
    </ligand>
</feature>
<protein>
    <recommendedName>
        <fullName evidence="10">UDP-N-acetylglucosamine--N-acetylmuramyl-(pentapeptide) pyrophosphoryl-undecaprenol N-acetylglucosamine transferase</fullName>
        <ecNumber evidence="10">2.4.1.227</ecNumber>
    </recommendedName>
    <alternativeName>
        <fullName evidence="10">Undecaprenyl-PP-MurNAc-pentapeptide-UDPGlcNAc GlcNAc transferase</fullName>
    </alternativeName>
</protein>
<dbReference type="GO" id="GO:0071555">
    <property type="term" value="P:cell wall organization"/>
    <property type="evidence" value="ECO:0007669"/>
    <property type="project" value="UniProtKB-KW"/>
</dbReference>
<evidence type="ECO:0000256" key="10">
    <source>
        <dbReference type="HAMAP-Rule" id="MF_00033"/>
    </source>
</evidence>
<evidence type="ECO:0000256" key="2">
    <source>
        <dbReference type="ARBA" id="ARBA00022618"/>
    </source>
</evidence>
<sequence length="363" mass="39082">MKRIIISGGGTGGHIFPAVAIADELKRQFPEVEILFVGAEGKMEMEKVPQAGYKIIGLPIAGLQRKLTLKNLALPFKIVKSIVRARKIVKEFQPQVVIGVGGYASGPTLKAASMLGIPTLVQEQNSFAGKTNMLLAKKATTLCVAYEGMEKFFPKEKIVMTGNPVRLEVTQIEGKRSEAFAFYGLDASRPTLLVIGGSLGARTLNESLIAGIEQLQQAGIQVLWQCGKLYYEELISRLKGKDLTGIHLTQFIARMDLAYALADVIVSRAGAISVSELCLIQKPAILVPSPNVAEDHQTHNAMALVNKQAAVLVKDADARTTLINEVIQLMNNKEVQTTLAANIAQLGKPGATKAIVSEITKIG</sequence>
<dbReference type="Gene3D" id="3.40.50.2000">
    <property type="entry name" value="Glycogen Phosphorylase B"/>
    <property type="match status" value="2"/>
</dbReference>
<evidence type="ECO:0000256" key="4">
    <source>
        <dbReference type="ARBA" id="ARBA00022679"/>
    </source>
</evidence>
<dbReference type="CDD" id="cd03785">
    <property type="entry name" value="GT28_MurG"/>
    <property type="match status" value="1"/>
</dbReference>
<dbReference type="PANTHER" id="PTHR21015:SF22">
    <property type="entry name" value="GLYCOSYLTRANSFERASE"/>
    <property type="match status" value="1"/>
</dbReference>
<keyword evidence="6 10" id="KW-0573">Peptidoglycan synthesis</keyword>
<dbReference type="Pfam" id="PF04101">
    <property type="entry name" value="Glyco_tran_28_C"/>
    <property type="match status" value="1"/>
</dbReference>
<keyword evidence="14" id="KW-1185">Reference proteome</keyword>
<evidence type="ECO:0000256" key="7">
    <source>
        <dbReference type="ARBA" id="ARBA00023136"/>
    </source>
</evidence>
<comment type="subcellular location">
    <subcellularLocation>
        <location evidence="10">Cell membrane</location>
        <topology evidence="10">Peripheral membrane protein</topology>
        <orientation evidence="10">Cytoplasmic side</orientation>
    </subcellularLocation>
</comment>
<dbReference type="GO" id="GO:0009252">
    <property type="term" value="P:peptidoglycan biosynthetic process"/>
    <property type="evidence" value="ECO:0007669"/>
    <property type="project" value="UniProtKB-UniRule"/>
</dbReference>
<reference evidence="13" key="1">
    <citation type="submission" date="2020-09" db="EMBL/GenBank/DDBJ databases">
        <title>Taishania pollutisoli gen. nov., sp. nov., Isolated from Tetrabromobisphenol A-Contaminated Soil.</title>
        <authorList>
            <person name="Chen Q."/>
        </authorList>
    </citation>
    <scope>NUCLEOTIDE SEQUENCE</scope>
    <source>
        <strain evidence="13">CZZ-1</strain>
    </source>
</reference>
<comment type="function">
    <text evidence="10">Cell wall formation. Catalyzes the transfer of a GlcNAc subunit on undecaprenyl-pyrophosphoryl-MurNAc-pentapeptide (lipid intermediate I) to form undecaprenyl-pyrophosphoryl-MurNAc-(pentapeptide)GlcNAc (lipid intermediate II).</text>
</comment>
<dbReference type="SUPFAM" id="SSF53756">
    <property type="entry name" value="UDP-Glycosyltransferase/glycogen phosphorylase"/>
    <property type="match status" value="1"/>
</dbReference>
<dbReference type="EMBL" id="JACVEL010000013">
    <property type="protein sequence ID" value="MBC9813673.1"/>
    <property type="molecule type" value="Genomic_DNA"/>
</dbReference>
<dbReference type="HAMAP" id="MF_00033">
    <property type="entry name" value="MurG"/>
    <property type="match status" value="1"/>
</dbReference>
<dbReference type="InterPro" id="IPR006009">
    <property type="entry name" value="GlcNAc_MurG"/>
</dbReference>
<keyword evidence="1 10" id="KW-1003">Cell membrane</keyword>
<comment type="caution">
    <text evidence="13">The sequence shown here is derived from an EMBL/GenBank/DDBJ whole genome shotgun (WGS) entry which is preliminary data.</text>
</comment>
<feature type="binding site" evidence="10">
    <location>
        <position position="198"/>
    </location>
    <ligand>
        <name>UDP-N-acetyl-alpha-D-glucosamine</name>
        <dbReference type="ChEBI" id="CHEBI:57705"/>
    </ligand>
</feature>
<keyword evidence="5 10" id="KW-0133">Cell shape</keyword>
<evidence type="ECO:0000256" key="3">
    <source>
        <dbReference type="ARBA" id="ARBA00022676"/>
    </source>
</evidence>
<keyword evidence="8 10" id="KW-0131">Cell cycle</keyword>
<dbReference type="InterPro" id="IPR004276">
    <property type="entry name" value="GlycoTrans_28_N"/>
</dbReference>
<evidence type="ECO:0000259" key="11">
    <source>
        <dbReference type="Pfam" id="PF03033"/>
    </source>
</evidence>
<gene>
    <name evidence="10 13" type="primary">murG</name>
    <name evidence="13" type="ORF">H9Y05_14450</name>
</gene>
<comment type="similarity">
    <text evidence="10">Belongs to the glycosyltransferase 28 family. MurG subfamily.</text>
</comment>
<keyword evidence="9 10" id="KW-0961">Cell wall biogenesis/degradation</keyword>
<keyword evidence="2 10" id="KW-0132">Cell division</keyword>
<feature type="binding site" evidence="10">
    <location>
        <position position="166"/>
    </location>
    <ligand>
        <name>UDP-N-acetyl-alpha-D-glucosamine</name>
        <dbReference type="ChEBI" id="CHEBI:57705"/>
    </ligand>
</feature>
<evidence type="ECO:0000256" key="6">
    <source>
        <dbReference type="ARBA" id="ARBA00022984"/>
    </source>
</evidence>
<proteinExistence type="inferred from homology"/>
<evidence type="ECO:0000256" key="8">
    <source>
        <dbReference type="ARBA" id="ARBA00023306"/>
    </source>
</evidence>
<dbReference type="GO" id="GO:0008360">
    <property type="term" value="P:regulation of cell shape"/>
    <property type="evidence" value="ECO:0007669"/>
    <property type="project" value="UniProtKB-KW"/>
</dbReference>
<feature type="domain" description="Glycosyl transferase family 28 C-terminal" evidence="12">
    <location>
        <begin position="191"/>
        <end position="349"/>
    </location>
</feature>
<comment type="pathway">
    <text evidence="10">Cell wall biogenesis; peptidoglycan biosynthesis.</text>
</comment>
<evidence type="ECO:0000313" key="13">
    <source>
        <dbReference type="EMBL" id="MBC9813673.1"/>
    </source>
</evidence>
<feature type="binding site" evidence="10">
    <location>
        <position position="125"/>
    </location>
    <ligand>
        <name>UDP-N-acetyl-alpha-D-glucosamine</name>
        <dbReference type="ChEBI" id="CHEBI:57705"/>
    </ligand>
</feature>
<comment type="caution">
    <text evidence="10">Lacks conserved residue(s) required for the propagation of feature annotation.</text>
</comment>
<dbReference type="GO" id="GO:0005975">
    <property type="term" value="P:carbohydrate metabolic process"/>
    <property type="evidence" value="ECO:0007669"/>
    <property type="project" value="InterPro"/>
</dbReference>
<dbReference type="Proteomes" id="UP000652681">
    <property type="component" value="Unassembled WGS sequence"/>
</dbReference>
<comment type="catalytic activity">
    <reaction evidence="10">
        <text>di-trans,octa-cis-undecaprenyl diphospho-N-acetyl-alpha-D-muramoyl-L-alanyl-D-glutamyl-meso-2,6-diaminopimeloyl-D-alanyl-D-alanine + UDP-N-acetyl-alpha-D-glucosamine = di-trans,octa-cis-undecaprenyl diphospho-[N-acetyl-alpha-D-glucosaminyl-(1-&gt;4)]-N-acetyl-alpha-D-muramoyl-L-alanyl-D-glutamyl-meso-2,6-diaminopimeloyl-D-alanyl-D-alanine + UDP + H(+)</text>
        <dbReference type="Rhea" id="RHEA:31227"/>
        <dbReference type="ChEBI" id="CHEBI:15378"/>
        <dbReference type="ChEBI" id="CHEBI:57705"/>
        <dbReference type="ChEBI" id="CHEBI:58223"/>
        <dbReference type="ChEBI" id="CHEBI:61387"/>
        <dbReference type="ChEBI" id="CHEBI:61388"/>
        <dbReference type="EC" id="2.4.1.227"/>
    </reaction>
</comment>
<dbReference type="Pfam" id="PF03033">
    <property type="entry name" value="Glyco_transf_28"/>
    <property type="match status" value="1"/>
</dbReference>
<dbReference type="RefSeq" id="WP_216714690.1">
    <property type="nucleotide sequence ID" value="NZ_JACVEL010000013.1"/>
</dbReference>
<keyword evidence="7 10" id="KW-0472">Membrane</keyword>
<evidence type="ECO:0000256" key="9">
    <source>
        <dbReference type="ARBA" id="ARBA00023316"/>
    </source>
</evidence>
<dbReference type="GO" id="GO:0051301">
    <property type="term" value="P:cell division"/>
    <property type="evidence" value="ECO:0007669"/>
    <property type="project" value="UniProtKB-KW"/>
</dbReference>
<name>A0A8J6U121_9FLAO</name>
<feature type="binding site" evidence="10">
    <location>
        <position position="297"/>
    </location>
    <ligand>
        <name>UDP-N-acetyl-alpha-D-glucosamine</name>
        <dbReference type="ChEBI" id="CHEBI:57705"/>
    </ligand>
</feature>
<dbReference type="GO" id="GO:0005886">
    <property type="term" value="C:plasma membrane"/>
    <property type="evidence" value="ECO:0007669"/>
    <property type="project" value="UniProtKB-SubCell"/>
</dbReference>
<dbReference type="AlphaFoldDB" id="A0A8J6U121"/>
<dbReference type="UniPathway" id="UPA00219"/>
<keyword evidence="3 10" id="KW-0328">Glycosyltransferase</keyword>
<accession>A0A8J6U121</accession>
<dbReference type="GO" id="GO:0050511">
    <property type="term" value="F:undecaprenyldiphospho-muramoylpentapeptide beta-N-acetylglucosaminyltransferase activity"/>
    <property type="evidence" value="ECO:0007669"/>
    <property type="project" value="UniProtKB-UniRule"/>
</dbReference>
<dbReference type="NCBIfam" id="TIGR01133">
    <property type="entry name" value="murG"/>
    <property type="match status" value="1"/>
</dbReference>
<dbReference type="InterPro" id="IPR007235">
    <property type="entry name" value="Glyco_trans_28_C"/>
</dbReference>